<dbReference type="PANTHER" id="PTHR13090">
    <property type="entry name" value="ARGININE-HYDROXYLASE NDUFAF5, MITOCHONDRIAL"/>
    <property type="match status" value="1"/>
</dbReference>
<evidence type="ECO:0000313" key="3">
    <source>
        <dbReference type="EMBL" id="MFC3099487.1"/>
    </source>
</evidence>
<evidence type="ECO:0000256" key="1">
    <source>
        <dbReference type="ARBA" id="ARBA00022603"/>
    </source>
</evidence>
<dbReference type="RefSeq" id="WP_336917298.1">
    <property type="nucleotide sequence ID" value="NZ_JBANRN010000001.1"/>
</dbReference>
<sequence>MTMQSVPQIFSRKRRAARRARHLALRAADPQAQFLRAHMAAEIVDRLDFMQLTPALALVLDDAPDPLADLLAQRGSAIADMPLPDEELPYPRGGFDLIASLAQLDTVNDLPGALIHARAALAPGGLFIACLCGAGSLPSLRQILMVADGERPAARIHPQIDNLAASGLMGRAGFSRQVVDSHSLTVSYRSLERMLADLRAQGLTNVLADSPPPLTREAMARARAAFAEMADSEGRVTETFEILTLTGWR</sequence>
<reference evidence="4" key="1">
    <citation type="journal article" date="2019" name="Int. J. Syst. Evol. Microbiol.">
        <title>The Global Catalogue of Microorganisms (GCM) 10K type strain sequencing project: providing services to taxonomists for standard genome sequencing and annotation.</title>
        <authorList>
            <consortium name="The Broad Institute Genomics Platform"/>
            <consortium name="The Broad Institute Genome Sequencing Center for Infectious Disease"/>
            <person name="Wu L."/>
            <person name="Ma J."/>
        </authorList>
    </citation>
    <scope>NUCLEOTIDE SEQUENCE [LARGE SCALE GENOMIC DNA]</scope>
    <source>
        <strain evidence="4">KCTC 52606</strain>
    </source>
</reference>
<organism evidence="3 4">
    <name type="scientific">Alteraurantiacibacter lauratis</name>
    <dbReference type="NCBI Taxonomy" id="2054627"/>
    <lineage>
        <taxon>Bacteria</taxon>
        <taxon>Pseudomonadati</taxon>
        <taxon>Pseudomonadota</taxon>
        <taxon>Alphaproteobacteria</taxon>
        <taxon>Sphingomonadales</taxon>
        <taxon>Erythrobacteraceae</taxon>
        <taxon>Alteraurantiacibacter</taxon>
    </lineage>
</organism>
<dbReference type="PANTHER" id="PTHR13090:SF1">
    <property type="entry name" value="ARGININE-HYDROXYLASE NDUFAF5, MITOCHONDRIAL"/>
    <property type="match status" value="1"/>
</dbReference>
<comment type="caution">
    <text evidence="3">The sequence shown here is derived from an EMBL/GenBank/DDBJ whole genome shotgun (WGS) entry which is preliminary data.</text>
</comment>
<dbReference type="Proteomes" id="UP001595378">
    <property type="component" value="Unassembled WGS sequence"/>
</dbReference>
<dbReference type="SUPFAM" id="SSF53335">
    <property type="entry name" value="S-adenosyl-L-methionine-dependent methyltransferases"/>
    <property type="match status" value="1"/>
</dbReference>
<keyword evidence="4" id="KW-1185">Reference proteome</keyword>
<gene>
    <name evidence="3" type="ORF">ACFODK_01105</name>
</gene>
<dbReference type="InterPro" id="IPR050602">
    <property type="entry name" value="Malonyl-ACP_OMT"/>
</dbReference>
<dbReference type="InterPro" id="IPR029063">
    <property type="entry name" value="SAM-dependent_MTases_sf"/>
</dbReference>
<dbReference type="Gene3D" id="3.40.50.150">
    <property type="entry name" value="Vaccinia Virus protein VP39"/>
    <property type="match status" value="1"/>
</dbReference>
<name>A0ABV7EA77_9SPHN</name>
<protein>
    <recommendedName>
        <fullName evidence="5">Methyltransferase domain-containing protein</fullName>
    </recommendedName>
</protein>
<evidence type="ECO:0008006" key="5">
    <source>
        <dbReference type="Google" id="ProtNLM"/>
    </source>
</evidence>
<keyword evidence="2" id="KW-0808">Transferase</keyword>
<evidence type="ECO:0000256" key="2">
    <source>
        <dbReference type="ARBA" id="ARBA00022679"/>
    </source>
</evidence>
<accession>A0ABV7EA77</accession>
<proteinExistence type="predicted"/>
<dbReference type="EMBL" id="JBHRSU010000001">
    <property type="protein sequence ID" value="MFC3099487.1"/>
    <property type="molecule type" value="Genomic_DNA"/>
</dbReference>
<keyword evidence="1" id="KW-0489">Methyltransferase</keyword>
<evidence type="ECO:0000313" key="4">
    <source>
        <dbReference type="Proteomes" id="UP001595378"/>
    </source>
</evidence>